<name>A0A8X6R9X6_TRICX</name>
<feature type="compositionally biased region" description="Polar residues" evidence="1">
    <location>
        <begin position="14"/>
        <end position="32"/>
    </location>
</feature>
<sequence length="87" mass="9646">MRSDYIIKRKVTRTSGKFGNSESSGTRYQASSFEGGRPGSNWSQNSKNSGSDERRKVKEKMTGLKEDQGEGRTAVTNKRKPQIGSSK</sequence>
<dbReference type="Proteomes" id="UP000887159">
    <property type="component" value="Unassembled WGS sequence"/>
</dbReference>
<keyword evidence="3" id="KW-1185">Reference proteome</keyword>
<feature type="compositionally biased region" description="Basic and acidic residues" evidence="1">
    <location>
        <begin position="50"/>
        <end position="70"/>
    </location>
</feature>
<evidence type="ECO:0000313" key="2">
    <source>
        <dbReference type="EMBL" id="GFX88582.1"/>
    </source>
</evidence>
<evidence type="ECO:0000256" key="1">
    <source>
        <dbReference type="SAM" id="MobiDB-lite"/>
    </source>
</evidence>
<proteinExistence type="predicted"/>
<comment type="caution">
    <text evidence="2">The sequence shown here is derived from an EMBL/GenBank/DDBJ whole genome shotgun (WGS) entry which is preliminary data.</text>
</comment>
<evidence type="ECO:0000313" key="3">
    <source>
        <dbReference type="Proteomes" id="UP000887159"/>
    </source>
</evidence>
<organism evidence="2 3">
    <name type="scientific">Trichonephila clavipes</name>
    <name type="common">Golden silk orbweaver</name>
    <name type="synonym">Nephila clavipes</name>
    <dbReference type="NCBI Taxonomy" id="2585209"/>
    <lineage>
        <taxon>Eukaryota</taxon>
        <taxon>Metazoa</taxon>
        <taxon>Ecdysozoa</taxon>
        <taxon>Arthropoda</taxon>
        <taxon>Chelicerata</taxon>
        <taxon>Arachnida</taxon>
        <taxon>Araneae</taxon>
        <taxon>Araneomorphae</taxon>
        <taxon>Entelegynae</taxon>
        <taxon>Araneoidea</taxon>
        <taxon>Nephilidae</taxon>
        <taxon>Trichonephila</taxon>
    </lineage>
</organism>
<reference evidence="2" key="1">
    <citation type="submission" date="2020-08" db="EMBL/GenBank/DDBJ databases">
        <title>Multicomponent nature underlies the extraordinary mechanical properties of spider dragline silk.</title>
        <authorList>
            <person name="Kono N."/>
            <person name="Nakamura H."/>
            <person name="Mori M."/>
            <person name="Yoshida Y."/>
            <person name="Ohtoshi R."/>
            <person name="Malay A.D."/>
            <person name="Moran D.A.P."/>
            <person name="Tomita M."/>
            <person name="Numata K."/>
            <person name="Arakawa K."/>
        </authorList>
    </citation>
    <scope>NUCLEOTIDE SEQUENCE</scope>
</reference>
<dbReference type="EMBL" id="BMAU01021053">
    <property type="protein sequence ID" value="GFX88582.1"/>
    <property type="molecule type" value="Genomic_DNA"/>
</dbReference>
<dbReference type="AlphaFoldDB" id="A0A8X6R9X6"/>
<gene>
    <name evidence="2" type="ORF">TNCV_2659931</name>
</gene>
<feature type="region of interest" description="Disordered" evidence="1">
    <location>
        <begin position="14"/>
        <end position="87"/>
    </location>
</feature>
<protein>
    <submittedName>
        <fullName evidence="2">Uncharacterized protein</fullName>
    </submittedName>
</protein>
<feature type="compositionally biased region" description="Polar residues" evidence="1">
    <location>
        <begin position="40"/>
        <end position="49"/>
    </location>
</feature>
<accession>A0A8X6R9X6</accession>